<name>A0ABU8WC79_9BURK</name>
<evidence type="ECO:0000313" key="2">
    <source>
        <dbReference type="Proteomes" id="UP001363010"/>
    </source>
</evidence>
<gene>
    <name evidence="1" type="ORF">WKW80_33670</name>
</gene>
<dbReference type="Gene3D" id="3.40.50.2300">
    <property type="match status" value="2"/>
</dbReference>
<organism evidence="1 2">
    <name type="scientific">Variovorax humicola</name>
    <dbReference type="NCBI Taxonomy" id="1769758"/>
    <lineage>
        <taxon>Bacteria</taxon>
        <taxon>Pseudomonadati</taxon>
        <taxon>Pseudomonadota</taxon>
        <taxon>Betaproteobacteria</taxon>
        <taxon>Burkholderiales</taxon>
        <taxon>Comamonadaceae</taxon>
        <taxon>Variovorax</taxon>
    </lineage>
</organism>
<dbReference type="InterPro" id="IPR007487">
    <property type="entry name" value="ABC_transpt-TYRBP-like"/>
</dbReference>
<dbReference type="Proteomes" id="UP001363010">
    <property type="component" value="Unassembled WGS sequence"/>
</dbReference>
<sequence length="77" mass="8645">MIYRTASAIVIVLLTQHRRIYRARHEAGRSNPQGARPADVPFEQMTRFELIVNKMTAAALSITIPPSILLQATRTVD</sequence>
<dbReference type="EMBL" id="JBBKZV010000044">
    <property type="protein sequence ID" value="MEJ8826896.1"/>
    <property type="molecule type" value="Genomic_DNA"/>
</dbReference>
<accession>A0ABU8WC79</accession>
<dbReference type="RefSeq" id="WP_340367931.1">
    <property type="nucleotide sequence ID" value="NZ_JBBKZV010000044.1"/>
</dbReference>
<protein>
    <submittedName>
        <fullName evidence="1">ABC transporter substrate binding protein</fullName>
    </submittedName>
</protein>
<evidence type="ECO:0000313" key="1">
    <source>
        <dbReference type="EMBL" id="MEJ8826896.1"/>
    </source>
</evidence>
<comment type="caution">
    <text evidence="1">The sequence shown here is derived from an EMBL/GenBank/DDBJ whole genome shotgun (WGS) entry which is preliminary data.</text>
</comment>
<reference evidence="1 2" key="1">
    <citation type="submission" date="2024-03" db="EMBL/GenBank/DDBJ databases">
        <title>Novel species of the genus Variovorax.</title>
        <authorList>
            <person name="Liu Q."/>
            <person name="Xin Y.-H."/>
        </authorList>
    </citation>
    <scope>NUCLEOTIDE SEQUENCE [LARGE SCALE GENOMIC DNA]</scope>
    <source>
        <strain evidence="1 2">KACC 18501</strain>
    </source>
</reference>
<dbReference type="Pfam" id="PF04392">
    <property type="entry name" value="ABC_sub_bind"/>
    <property type="match status" value="1"/>
</dbReference>
<proteinExistence type="predicted"/>
<keyword evidence="2" id="KW-1185">Reference proteome</keyword>